<dbReference type="Proteomes" id="UP000091979">
    <property type="component" value="Unassembled WGS sequence"/>
</dbReference>
<keyword evidence="2 3" id="KW-0808">Transferase</keyword>
<evidence type="ECO:0000256" key="2">
    <source>
        <dbReference type="ARBA" id="ARBA00022679"/>
    </source>
</evidence>
<sequence length="406" mass="43294">MRNRVVITGTGYVTSLGTLPETILHSVQQNTPAFRTSEHFSDCMECPISDFDLTQSTGRWKNKKYLARGAQFALASAIRAVEDCGLNTGHFENAGLFTGTGPNFDIGTDFPDVQGGKLDNDSLAALWMLKYLPNTAASAISQFLHIHGENSTIGTACSASTQAIGEAFRKIKDGYLTVALAGGGDSRLSHGGLLAYNKAQALWNNWGEPTGACRPFDAERNGFITGEGGAMFVLESLEHAQQRGAHIIAEICGYGATMDAQSMTAPHPEGHYAEQAVKAALAEAVLLPEAIDLVAAHGTSTQLNDQMEAAMLERVFYTEDTSRTPQVTALKSWIGHCAAASGAVELGVLLALLAQGIVPPVRNLTAPCSENIAFVTREEPFSGSHILLENFGFGGQNSALVMRLWS</sequence>
<evidence type="ECO:0000259" key="4">
    <source>
        <dbReference type="PROSITE" id="PS52004"/>
    </source>
</evidence>
<dbReference type="PANTHER" id="PTHR11712:SF336">
    <property type="entry name" value="3-OXOACYL-[ACYL-CARRIER-PROTEIN] SYNTHASE, MITOCHONDRIAL"/>
    <property type="match status" value="1"/>
</dbReference>
<dbReference type="Gene3D" id="3.40.47.10">
    <property type="match status" value="1"/>
</dbReference>
<protein>
    <submittedName>
        <fullName evidence="5">3-oxoacyl-ACP synthase</fullName>
    </submittedName>
</protein>
<evidence type="ECO:0000256" key="1">
    <source>
        <dbReference type="ARBA" id="ARBA00008467"/>
    </source>
</evidence>
<dbReference type="GO" id="GO:0004315">
    <property type="term" value="F:3-oxoacyl-[acyl-carrier-protein] synthase activity"/>
    <property type="evidence" value="ECO:0007669"/>
    <property type="project" value="InterPro"/>
</dbReference>
<dbReference type="OrthoDB" id="9816204at2"/>
<dbReference type="InterPro" id="IPR000794">
    <property type="entry name" value="Beta-ketoacyl_synthase"/>
</dbReference>
<evidence type="ECO:0000313" key="6">
    <source>
        <dbReference type="Proteomes" id="UP000091979"/>
    </source>
</evidence>
<dbReference type="SUPFAM" id="SSF53901">
    <property type="entry name" value="Thiolase-like"/>
    <property type="match status" value="2"/>
</dbReference>
<reference evidence="5 6" key="1">
    <citation type="submission" date="2015-01" db="EMBL/GenBank/DDBJ databases">
        <title>Desulfovibrio sp. JC271 draft genome sequence.</title>
        <authorList>
            <person name="Shivani Y."/>
            <person name="Subhash Y."/>
            <person name="Sasikala C."/>
            <person name="Ramana C.V."/>
        </authorList>
    </citation>
    <scope>NUCLEOTIDE SEQUENCE [LARGE SCALE GENOMIC DNA]</scope>
    <source>
        <strain evidence="5 6">JC271</strain>
    </source>
</reference>
<organism evidence="5 6">
    <name type="scientific">Halodesulfovibrio spirochaetisodalis</name>
    <dbReference type="NCBI Taxonomy" id="1560234"/>
    <lineage>
        <taxon>Bacteria</taxon>
        <taxon>Pseudomonadati</taxon>
        <taxon>Thermodesulfobacteriota</taxon>
        <taxon>Desulfovibrionia</taxon>
        <taxon>Desulfovibrionales</taxon>
        <taxon>Desulfovibrionaceae</taxon>
        <taxon>Halodesulfovibrio</taxon>
    </lineage>
</organism>
<name>A0A1B7XAP6_9BACT</name>
<dbReference type="PROSITE" id="PS52004">
    <property type="entry name" value="KS3_2"/>
    <property type="match status" value="1"/>
</dbReference>
<dbReference type="SMART" id="SM00825">
    <property type="entry name" value="PKS_KS"/>
    <property type="match status" value="1"/>
</dbReference>
<dbReference type="PROSITE" id="PS00606">
    <property type="entry name" value="KS3_1"/>
    <property type="match status" value="1"/>
</dbReference>
<feature type="domain" description="Ketosynthase family 3 (KS3)" evidence="4">
    <location>
        <begin position="1"/>
        <end position="404"/>
    </location>
</feature>
<comment type="similarity">
    <text evidence="1 3">Belongs to the thiolase-like superfamily. Beta-ketoacyl-ACP synthases family.</text>
</comment>
<evidence type="ECO:0000256" key="3">
    <source>
        <dbReference type="RuleBase" id="RU003694"/>
    </source>
</evidence>
<accession>A0A1B7XAP6</accession>
<dbReference type="Pfam" id="PF00109">
    <property type="entry name" value="ketoacyl-synt"/>
    <property type="match status" value="1"/>
</dbReference>
<dbReference type="InterPro" id="IPR014030">
    <property type="entry name" value="Ketoacyl_synth_N"/>
</dbReference>
<gene>
    <name evidence="5" type="ORF">SP90_12570</name>
</gene>
<dbReference type="PANTHER" id="PTHR11712">
    <property type="entry name" value="POLYKETIDE SYNTHASE-RELATED"/>
    <property type="match status" value="1"/>
</dbReference>
<evidence type="ECO:0000313" key="5">
    <source>
        <dbReference type="EMBL" id="OBQ46442.1"/>
    </source>
</evidence>
<dbReference type="InterPro" id="IPR018201">
    <property type="entry name" value="Ketoacyl_synth_AS"/>
</dbReference>
<dbReference type="EMBL" id="JXMS01000024">
    <property type="protein sequence ID" value="OBQ46442.1"/>
    <property type="molecule type" value="Genomic_DNA"/>
</dbReference>
<dbReference type="GO" id="GO:0006633">
    <property type="term" value="P:fatty acid biosynthetic process"/>
    <property type="evidence" value="ECO:0007669"/>
    <property type="project" value="InterPro"/>
</dbReference>
<dbReference type="GO" id="GO:0005829">
    <property type="term" value="C:cytosol"/>
    <property type="evidence" value="ECO:0007669"/>
    <property type="project" value="TreeGrafter"/>
</dbReference>
<dbReference type="Pfam" id="PF02801">
    <property type="entry name" value="Ketoacyl-synt_C"/>
    <property type="match status" value="1"/>
</dbReference>
<comment type="caution">
    <text evidence="5">The sequence shown here is derived from an EMBL/GenBank/DDBJ whole genome shotgun (WGS) entry which is preliminary data.</text>
</comment>
<keyword evidence="6" id="KW-1185">Reference proteome</keyword>
<dbReference type="AlphaFoldDB" id="A0A1B7XAP6"/>
<dbReference type="RefSeq" id="WP_066856775.1">
    <property type="nucleotide sequence ID" value="NZ_JXMS01000024.1"/>
</dbReference>
<dbReference type="STRING" id="1560234.SP90_12570"/>
<dbReference type="InterPro" id="IPR020841">
    <property type="entry name" value="PKS_Beta-ketoAc_synthase_dom"/>
</dbReference>
<dbReference type="PATRIC" id="fig|1560234.3.peg.1618"/>
<dbReference type="InterPro" id="IPR016039">
    <property type="entry name" value="Thiolase-like"/>
</dbReference>
<dbReference type="CDD" id="cd00834">
    <property type="entry name" value="KAS_I_II"/>
    <property type="match status" value="1"/>
</dbReference>
<dbReference type="InterPro" id="IPR014031">
    <property type="entry name" value="Ketoacyl_synth_C"/>
</dbReference>
<proteinExistence type="inferred from homology"/>